<comment type="similarity">
    <text evidence="2">Belongs to the G-protein coupled receptor 2 family.</text>
</comment>
<feature type="domain" description="G-protein coupled receptors family 2 profile 2" evidence="12">
    <location>
        <begin position="132"/>
        <end position="224"/>
    </location>
</feature>
<reference evidence="13 14" key="1">
    <citation type="submission" date="2024-05" db="EMBL/GenBank/DDBJ databases">
        <title>Culex pipiens pipiens assembly and annotation.</title>
        <authorList>
            <person name="Alout H."/>
            <person name="Durand T."/>
        </authorList>
    </citation>
    <scope>NUCLEOTIDE SEQUENCE [LARGE SCALE GENOMIC DNA]</scope>
    <source>
        <strain evidence="13">HA-2024</strain>
        <tissue evidence="13">Whole body</tissue>
    </source>
</reference>
<dbReference type="PANTHER" id="PTHR45620:SF15">
    <property type="entry name" value="DIURETIC HORMONE 44 RECEPTOR 1-RELATED"/>
    <property type="match status" value="1"/>
</dbReference>
<dbReference type="PROSITE" id="PS50227">
    <property type="entry name" value="G_PROTEIN_RECEP_F2_3"/>
    <property type="match status" value="1"/>
</dbReference>
<keyword evidence="9" id="KW-0807">Transducer</keyword>
<evidence type="ECO:0000256" key="1">
    <source>
        <dbReference type="ARBA" id="ARBA00004651"/>
    </source>
</evidence>
<dbReference type="InterPro" id="IPR017981">
    <property type="entry name" value="GPCR_2-like_7TM"/>
</dbReference>
<proteinExistence type="inferred from homology"/>
<evidence type="ECO:0000313" key="13">
    <source>
        <dbReference type="EMBL" id="KAL1383972.1"/>
    </source>
</evidence>
<comment type="subcellular location">
    <subcellularLocation>
        <location evidence="1">Cell membrane</location>
        <topology evidence="1">Multi-pass membrane protein</topology>
    </subcellularLocation>
</comment>
<feature type="transmembrane region" description="Helical" evidence="10">
    <location>
        <begin position="197"/>
        <end position="221"/>
    </location>
</feature>
<evidence type="ECO:0000256" key="7">
    <source>
        <dbReference type="ARBA" id="ARBA00023136"/>
    </source>
</evidence>
<gene>
    <name evidence="13" type="ORF">pipiens_013088</name>
</gene>
<feature type="transmembrane region" description="Helical" evidence="10">
    <location>
        <begin position="134"/>
        <end position="157"/>
    </location>
</feature>
<dbReference type="GO" id="GO:0005886">
    <property type="term" value="C:plasma membrane"/>
    <property type="evidence" value="ECO:0007669"/>
    <property type="project" value="UniProtKB-SubCell"/>
</dbReference>
<dbReference type="SUPFAM" id="SSF81321">
    <property type="entry name" value="Family A G protein-coupled receptor-like"/>
    <property type="match status" value="1"/>
</dbReference>
<dbReference type="InterPro" id="IPR001879">
    <property type="entry name" value="GPCR_2_extracellular_dom"/>
</dbReference>
<evidence type="ECO:0000259" key="11">
    <source>
        <dbReference type="PROSITE" id="PS50227"/>
    </source>
</evidence>
<dbReference type="SUPFAM" id="SSF111418">
    <property type="entry name" value="Hormone receptor domain"/>
    <property type="match status" value="1"/>
</dbReference>
<dbReference type="InterPro" id="IPR050332">
    <property type="entry name" value="GPCR_2"/>
</dbReference>
<evidence type="ECO:0000256" key="9">
    <source>
        <dbReference type="ARBA" id="ARBA00023224"/>
    </source>
</evidence>
<keyword evidence="6" id="KW-0297">G-protein coupled receptor</keyword>
<dbReference type="InterPro" id="IPR000832">
    <property type="entry name" value="GPCR_2_secretin-like"/>
</dbReference>
<evidence type="ECO:0000256" key="6">
    <source>
        <dbReference type="ARBA" id="ARBA00023040"/>
    </source>
</evidence>
<dbReference type="EMBL" id="JBEHCU010008384">
    <property type="protein sequence ID" value="KAL1383972.1"/>
    <property type="molecule type" value="Genomic_DNA"/>
</dbReference>
<comment type="caution">
    <text evidence="13">The sequence shown here is derived from an EMBL/GenBank/DDBJ whole genome shotgun (WGS) entry which is preliminary data.</text>
</comment>
<keyword evidence="5 10" id="KW-1133">Transmembrane helix</keyword>
<evidence type="ECO:0000256" key="2">
    <source>
        <dbReference type="ARBA" id="ARBA00005314"/>
    </source>
</evidence>
<feature type="transmembrane region" description="Helical" evidence="10">
    <location>
        <begin position="169"/>
        <end position="191"/>
    </location>
</feature>
<name>A0ABD1D008_CULPP</name>
<dbReference type="PRINTS" id="PR01127">
    <property type="entry name" value="DIUHORMONER"/>
</dbReference>
<evidence type="ECO:0000256" key="10">
    <source>
        <dbReference type="SAM" id="Phobius"/>
    </source>
</evidence>
<dbReference type="PROSITE" id="PS50261">
    <property type="entry name" value="G_PROTEIN_RECEP_F2_4"/>
    <property type="match status" value="1"/>
</dbReference>
<evidence type="ECO:0008006" key="15">
    <source>
        <dbReference type="Google" id="ProtNLM"/>
    </source>
</evidence>
<dbReference type="Gene3D" id="1.20.1070.10">
    <property type="entry name" value="Rhodopsin 7-helix transmembrane proteins"/>
    <property type="match status" value="1"/>
</dbReference>
<keyword evidence="3" id="KW-1003">Cell membrane</keyword>
<dbReference type="InterPro" id="IPR036445">
    <property type="entry name" value="GPCR_2_extracell_dom_sf"/>
</dbReference>
<evidence type="ECO:0000256" key="5">
    <source>
        <dbReference type="ARBA" id="ARBA00022989"/>
    </source>
</evidence>
<feature type="domain" description="G-protein coupled receptors family 2 profile 1" evidence="11">
    <location>
        <begin position="43"/>
        <end position="122"/>
    </location>
</feature>
<organism evidence="13 14">
    <name type="scientific">Culex pipiens pipiens</name>
    <name type="common">Northern house mosquito</name>
    <dbReference type="NCBI Taxonomy" id="38569"/>
    <lineage>
        <taxon>Eukaryota</taxon>
        <taxon>Metazoa</taxon>
        <taxon>Ecdysozoa</taxon>
        <taxon>Arthropoda</taxon>
        <taxon>Hexapoda</taxon>
        <taxon>Insecta</taxon>
        <taxon>Pterygota</taxon>
        <taxon>Neoptera</taxon>
        <taxon>Endopterygota</taxon>
        <taxon>Diptera</taxon>
        <taxon>Nematocera</taxon>
        <taxon>Culicoidea</taxon>
        <taxon>Culicidae</taxon>
        <taxon>Culicinae</taxon>
        <taxon>Culicini</taxon>
        <taxon>Culex</taxon>
        <taxon>Culex</taxon>
    </lineage>
</organism>
<keyword evidence="14" id="KW-1185">Reference proteome</keyword>
<evidence type="ECO:0000256" key="3">
    <source>
        <dbReference type="ARBA" id="ARBA00022475"/>
    </source>
</evidence>
<dbReference type="Pfam" id="PF00002">
    <property type="entry name" value="7tm_2"/>
    <property type="match status" value="1"/>
</dbReference>
<evidence type="ECO:0000256" key="8">
    <source>
        <dbReference type="ARBA" id="ARBA00023170"/>
    </source>
</evidence>
<evidence type="ECO:0000256" key="4">
    <source>
        <dbReference type="ARBA" id="ARBA00022692"/>
    </source>
</evidence>
<dbReference type="InterPro" id="IPR002001">
    <property type="entry name" value="GPCR_2_diuretic_rcpt"/>
</dbReference>
<accession>A0ABD1D008</accession>
<dbReference type="Proteomes" id="UP001562425">
    <property type="component" value="Unassembled WGS sequence"/>
</dbReference>
<sequence>MATLGPYRPCPEPCSSSQPWTTLANSFPPDSDLDSYVNSTEFKCLLEAQLDLEAATPFDGCPIDFDRILCWPKTESGAWAVLPCFKEYNGVIYDHSQNATRYCHPNGKWDNYSHYTACHHMTDPPPDIVEITSIIYYSGYIISLIALSLAVIVFVYFKDLRCLRNTIHANLFITYILSALMWMVILTQQLSGSSGGGLTSCVIFVTLLHYFTLTNFFWMLVEGT</sequence>
<dbReference type="Gene3D" id="4.10.1240.10">
    <property type="entry name" value="GPCR, family 2, extracellular hormone receptor domain"/>
    <property type="match status" value="1"/>
</dbReference>
<dbReference type="SMART" id="SM00008">
    <property type="entry name" value="HormR"/>
    <property type="match status" value="1"/>
</dbReference>
<keyword evidence="4 10" id="KW-0812">Transmembrane</keyword>
<dbReference type="PRINTS" id="PR00249">
    <property type="entry name" value="GPCRSECRETIN"/>
</dbReference>
<evidence type="ECO:0000259" key="12">
    <source>
        <dbReference type="PROSITE" id="PS50261"/>
    </source>
</evidence>
<keyword evidence="8" id="KW-0675">Receptor</keyword>
<dbReference type="AlphaFoldDB" id="A0ABD1D008"/>
<dbReference type="GO" id="GO:0004930">
    <property type="term" value="F:G protein-coupled receptor activity"/>
    <property type="evidence" value="ECO:0007669"/>
    <property type="project" value="UniProtKB-KW"/>
</dbReference>
<dbReference type="PANTHER" id="PTHR45620">
    <property type="entry name" value="PDF RECEPTOR-LIKE PROTEIN-RELATED"/>
    <property type="match status" value="1"/>
</dbReference>
<protein>
    <recommendedName>
        <fullName evidence="15">Diuretic hormone receptor</fullName>
    </recommendedName>
</protein>
<evidence type="ECO:0000313" key="14">
    <source>
        <dbReference type="Proteomes" id="UP001562425"/>
    </source>
</evidence>
<dbReference type="Pfam" id="PF02793">
    <property type="entry name" value="HRM"/>
    <property type="match status" value="1"/>
</dbReference>
<keyword evidence="7 10" id="KW-0472">Membrane</keyword>